<sequence length="400" mass="45099">MIETLKSAFQVFAFIVFIVAAFIGWRRKNKPVLVIALAIIAVNFVLPLLIAGGFLLSLILAYRNEAKLPADTYKSEIVVAQENVSDAYDAIPKQNPIIYYEKDKNTYIRELKTGNEIAIPLAGASLYITPSHEYFFINLQSGKAFIITEDVTISQSFVFKEETALYPISIDKESEKPRSAWLDNHRLLASGRIFDLQSAKIFVLQNSAYTTLGVSVGNCSEGYQCYPLVCKATGPLFDFSRIPNMNSLDPGRPVLKTIDQSELSCINRRISEVIKIDSSPVILLLGVDGDATYNFAFHWNGDNFHDPTAFFDRRKVRSIDSYDENEFSISASEVAYKVEDEILGPCLDNCRLYYHSLKINGSLGTVKGEINREKLSPVYFDQEHREIYFITERGLEKAII</sequence>
<proteinExistence type="predicted"/>
<keyword evidence="1" id="KW-1133">Transmembrane helix</keyword>
<dbReference type="AlphaFoldDB" id="A0A1F6A4Y9"/>
<comment type="caution">
    <text evidence="2">The sequence shown here is derived from an EMBL/GenBank/DDBJ whole genome shotgun (WGS) entry which is preliminary data.</text>
</comment>
<evidence type="ECO:0000313" key="3">
    <source>
        <dbReference type="Proteomes" id="UP000177871"/>
    </source>
</evidence>
<gene>
    <name evidence="2" type="ORF">A2721_01275</name>
</gene>
<name>A0A1F6A4Y9_9BACT</name>
<keyword evidence="1" id="KW-0812">Transmembrane</keyword>
<evidence type="ECO:0000256" key="1">
    <source>
        <dbReference type="SAM" id="Phobius"/>
    </source>
</evidence>
<reference evidence="2 3" key="1">
    <citation type="journal article" date="2016" name="Nat. Commun.">
        <title>Thousands of microbial genomes shed light on interconnected biogeochemical processes in an aquifer system.</title>
        <authorList>
            <person name="Anantharaman K."/>
            <person name="Brown C.T."/>
            <person name="Hug L.A."/>
            <person name="Sharon I."/>
            <person name="Castelle C.J."/>
            <person name="Probst A.J."/>
            <person name="Thomas B.C."/>
            <person name="Singh A."/>
            <person name="Wilkins M.J."/>
            <person name="Karaoz U."/>
            <person name="Brodie E.L."/>
            <person name="Williams K.H."/>
            <person name="Hubbard S.S."/>
            <person name="Banfield J.F."/>
        </authorList>
    </citation>
    <scope>NUCLEOTIDE SEQUENCE [LARGE SCALE GENOMIC DNA]</scope>
</reference>
<dbReference type="EMBL" id="MFJK01000003">
    <property type="protein sequence ID" value="OGG19785.1"/>
    <property type="molecule type" value="Genomic_DNA"/>
</dbReference>
<keyword evidence="1" id="KW-0472">Membrane</keyword>
<protein>
    <submittedName>
        <fullName evidence="2">Uncharacterized protein</fullName>
    </submittedName>
</protein>
<dbReference type="STRING" id="1798381.A2721_01275"/>
<feature type="transmembrane region" description="Helical" evidence="1">
    <location>
        <begin position="32"/>
        <end position="62"/>
    </location>
</feature>
<organism evidence="2 3">
    <name type="scientific">Candidatus Gottesmanbacteria bacterium RIFCSPHIGHO2_01_FULL_47_48</name>
    <dbReference type="NCBI Taxonomy" id="1798381"/>
    <lineage>
        <taxon>Bacteria</taxon>
        <taxon>Candidatus Gottesmaniibacteriota</taxon>
    </lineage>
</organism>
<dbReference type="Proteomes" id="UP000177871">
    <property type="component" value="Unassembled WGS sequence"/>
</dbReference>
<evidence type="ECO:0000313" key="2">
    <source>
        <dbReference type="EMBL" id="OGG19785.1"/>
    </source>
</evidence>
<accession>A0A1F6A4Y9</accession>
<feature type="transmembrane region" description="Helical" evidence="1">
    <location>
        <begin position="6"/>
        <end position="25"/>
    </location>
</feature>